<dbReference type="InterPro" id="IPR000182">
    <property type="entry name" value="GNAT_dom"/>
</dbReference>
<dbReference type="InterPro" id="IPR016181">
    <property type="entry name" value="Acyl_CoA_acyltransferase"/>
</dbReference>
<evidence type="ECO:0000313" key="5">
    <source>
        <dbReference type="Proteomes" id="UP001312865"/>
    </source>
</evidence>
<dbReference type="GO" id="GO:0016746">
    <property type="term" value="F:acyltransferase activity"/>
    <property type="evidence" value="ECO:0007669"/>
    <property type="project" value="UniProtKB-KW"/>
</dbReference>
<dbReference type="PANTHER" id="PTHR43420">
    <property type="entry name" value="ACETYLTRANSFERASE"/>
    <property type="match status" value="1"/>
</dbReference>
<keyword evidence="2 4" id="KW-0012">Acyltransferase</keyword>
<dbReference type="EC" id="2.3.1.-" evidence="4"/>
<organism evidence="4 5">
    <name type="scientific">Bacillus spongiae</name>
    <dbReference type="NCBI Taxonomy" id="2683610"/>
    <lineage>
        <taxon>Bacteria</taxon>
        <taxon>Bacillati</taxon>
        <taxon>Bacillota</taxon>
        <taxon>Bacilli</taxon>
        <taxon>Bacillales</taxon>
        <taxon>Bacillaceae</taxon>
        <taxon>Bacillus</taxon>
    </lineage>
</organism>
<gene>
    <name evidence="4" type="ORF">WAK64_19870</name>
</gene>
<keyword evidence="5" id="KW-1185">Reference proteome</keyword>
<dbReference type="SUPFAM" id="SSF55729">
    <property type="entry name" value="Acyl-CoA N-acyltransferases (Nat)"/>
    <property type="match status" value="1"/>
</dbReference>
<protein>
    <submittedName>
        <fullName evidence="4">GNAT family N-acetyltransferase</fullName>
        <ecNumber evidence="4">2.3.1.-</ecNumber>
    </submittedName>
</protein>
<sequence length="294" mass="34383">MKSLTFIKDFKKNPTLRHSFNDLATQIFGINFEEWYQKGFWNDRYIPFSYVEEDKVIANVSVNILDMVVQGEVKNVIQIGTVMTHPHYRNQGLSTSLMNKVLQEYEDKCDFFYLFANQDVLEFYPKFGFETVNEYQYSMQSSSTQTISQHDIQKLDGKNPDDLNFISRFASERVPTSNYFSTINAQGLLMFYCIYVFNDHIYYLKDEDIIIIYEQKGNKIDIYDIISKNDVQIHKIINKITNGSDLNIVFHYTPNFNEINTKCDNFAGDDVLFVKPSHNNQFPSSIKHPLTSKA</sequence>
<name>A0ABU8HJH6_9BACI</name>
<evidence type="ECO:0000313" key="4">
    <source>
        <dbReference type="EMBL" id="MEI5909311.1"/>
    </source>
</evidence>
<reference evidence="4 5" key="1">
    <citation type="journal article" date="2018" name="J. Microbiol.">
        <title>Bacillus spongiae sp. nov., isolated from sponge of Jeju Island.</title>
        <authorList>
            <person name="Lee G.E."/>
            <person name="Im W.T."/>
            <person name="Park J.S."/>
        </authorList>
    </citation>
    <scope>NUCLEOTIDE SEQUENCE [LARGE SCALE GENOMIC DNA]</scope>
    <source>
        <strain evidence="4 5">135PIL107-10</strain>
    </source>
</reference>
<dbReference type="Gene3D" id="3.40.630.30">
    <property type="match status" value="1"/>
</dbReference>
<evidence type="ECO:0000256" key="2">
    <source>
        <dbReference type="ARBA" id="ARBA00023315"/>
    </source>
</evidence>
<accession>A0ABU8HJH6</accession>
<dbReference type="EMBL" id="JBBAXC010000023">
    <property type="protein sequence ID" value="MEI5909311.1"/>
    <property type="molecule type" value="Genomic_DNA"/>
</dbReference>
<feature type="domain" description="N-acetyltransferase" evidence="3">
    <location>
        <begin position="5"/>
        <end position="144"/>
    </location>
</feature>
<dbReference type="InterPro" id="IPR050680">
    <property type="entry name" value="YpeA/RimI_acetyltransf"/>
</dbReference>
<proteinExistence type="predicted"/>
<evidence type="ECO:0000256" key="1">
    <source>
        <dbReference type="ARBA" id="ARBA00022679"/>
    </source>
</evidence>
<dbReference type="PROSITE" id="PS51186">
    <property type="entry name" value="GNAT"/>
    <property type="match status" value="1"/>
</dbReference>
<comment type="caution">
    <text evidence="4">The sequence shown here is derived from an EMBL/GenBank/DDBJ whole genome shotgun (WGS) entry which is preliminary data.</text>
</comment>
<dbReference type="CDD" id="cd04301">
    <property type="entry name" value="NAT_SF"/>
    <property type="match status" value="1"/>
</dbReference>
<dbReference type="Proteomes" id="UP001312865">
    <property type="component" value="Unassembled WGS sequence"/>
</dbReference>
<keyword evidence="1 4" id="KW-0808">Transferase</keyword>
<dbReference type="PANTHER" id="PTHR43420:SF31">
    <property type="entry name" value="ACETYLTRANSFERASE"/>
    <property type="match status" value="1"/>
</dbReference>
<dbReference type="RefSeq" id="WP_336588753.1">
    <property type="nucleotide sequence ID" value="NZ_JBBAXC010000023.1"/>
</dbReference>
<dbReference type="Pfam" id="PF13527">
    <property type="entry name" value="Acetyltransf_9"/>
    <property type="match status" value="1"/>
</dbReference>
<evidence type="ECO:0000259" key="3">
    <source>
        <dbReference type="PROSITE" id="PS51186"/>
    </source>
</evidence>